<dbReference type="PRINTS" id="PR00081">
    <property type="entry name" value="GDHRDH"/>
</dbReference>
<sequence>MEFAGKVALVTGASRGFGMRIALELARRGADVALAARTIEEVPGNPPGTILETARLIEAMGRHALPVQTDLADHDAVIAMVHTTASELGGVDLLMNNAGMGTLGDVSETSTADWNMILAVNLTSQFLAIREAVPYMRARGGGAIVNMGSYLAHTYPDPADPDPVAALSTEASGPGITAYGVTKAAIERLTIGAAADLAKDNIRVNCIAPRWTETEGLNTWFPSLDKTHWERPEDWAEVVAVLMSNRADNLNGCIIDSAEKERILAVERGR</sequence>
<dbReference type="PANTHER" id="PTHR43669">
    <property type="entry name" value="5-KETO-D-GLUCONATE 5-REDUCTASE"/>
    <property type="match status" value="1"/>
</dbReference>
<organism evidence="3">
    <name type="scientific">freshwater metagenome</name>
    <dbReference type="NCBI Taxonomy" id="449393"/>
    <lineage>
        <taxon>unclassified sequences</taxon>
        <taxon>metagenomes</taxon>
        <taxon>ecological metagenomes</taxon>
    </lineage>
</organism>
<dbReference type="SUPFAM" id="SSF51735">
    <property type="entry name" value="NAD(P)-binding Rossmann-fold domains"/>
    <property type="match status" value="1"/>
</dbReference>
<dbReference type="FunFam" id="3.40.50.720:FF:000084">
    <property type="entry name" value="Short-chain dehydrogenase reductase"/>
    <property type="match status" value="1"/>
</dbReference>
<dbReference type="InterPro" id="IPR002347">
    <property type="entry name" value="SDR_fam"/>
</dbReference>
<evidence type="ECO:0000256" key="2">
    <source>
        <dbReference type="ARBA" id="ARBA00023002"/>
    </source>
</evidence>
<dbReference type="InterPro" id="IPR020904">
    <property type="entry name" value="Sc_DH/Rdtase_CS"/>
</dbReference>
<reference evidence="3" key="1">
    <citation type="submission" date="2020-05" db="EMBL/GenBank/DDBJ databases">
        <authorList>
            <person name="Chiriac C."/>
            <person name="Salcher M."/>
            <person name="Ghai R."/>
            <person name="Kavagutti S V."/>
        </authorList>
    </citation>
    <scope>NUCLEOTIDE SEQUENCE</scope>
</reference>
<proteinExistence type="inferred from homology"/>
<dbReference type="Pfam" id="PF13561">
    <property type="entry name" value="adh_short_C2"/>
    <property type="match status" value="1"/>
</dbReference>
<dbReference type="CDD" id="cd05233">
    <property type="entry name" value="SDR_c"/>
    <property type="match status" value="1"/>
</dbReference>
<evidence type="ECO:0000256" key="1">
    <source>
        <dbReference type="ARBA" id="ARBA00006484"/>
    </source>
</evidence>
<accession>A0A6J7H6I1</accession>
<dbReference type="GO" id="GO:0016491">
    <property type="term" value="F:oxidoreductase activity"/>
    <property type="evidence" value="ECO:0007669"/>
    <property type="project" value="UniProtKB-KW"/>
</dbReference>
<name>A0A6J7H6I1_9ZZZZ</name>
<dbReference type="EMBL" id="CAFBMR010000024">
    <property type="protein sequence ID" value="CAB4911329.1"/>
    <property type="molecule type" value="Genomic_DNA"/>
</dbReference>
<dbReference type="InterPro" id="IPR036291">
    <property type="entry name" value="NAD(P)-bd_dom_sf"/>
</dbReference>
<dbReference type="PANTHER" id="PTHR43669:SF8">
    <property type="entry name" value="SHORT-CHAIN TYPE DEHYDROGENASE_REDUCTASE-RELATED"/>
    <property type="match status" value="1"/>
</dbReference>
<keyword evidence="2" id="KW-0560">Oxidoreductase</keyword>
<evidence type="ECO:0000313" key="3">
    <source>
        <dbReference type="EMBL" id="CAB4911329.1"/>
    </source>
</evidence>
<dbReference type="PRINTS" id="PR00080">
    <property type="entry name" value="SDRFAMILY"/>
</dbReference>
<dbReference type="Gene3D" id="3.40.50.720">
    <property type="entry name" value="NAD(P)-binding Rossmann-like Domain"/>
    <property type="match status" value="1"/>
</dbReference>
<dbReference type="PROSITE" id="PS00061">
    <property type="entry name" value="ADH_SHORT"/>
    <property type="match status" value="1"/>
</dbReference>
<dbReference type="Pfam" id="PF00106">
    <property type="entry name" value="adh_short"/>
    <property type="match status" value="1"/>
</dbReference>
<dbReference type="AlphaFoldDB" id="A0A6J7H6I1"/>
<comment type="similarity">
    <text evidence="1">Belongs to the short-chain dehydrogenases/reductases (SDR) family.</text>
</comment>
<protein>
    <submittedName>
        <fullName evidence="3">Unannotated protein</fullName>
    </submittedName>
</protein>
<gene>
    <name evidence="3" type="ORF">UFOPK3610_00819</name>
</gene>